<dbReference type="Proteomes" id="UP000886520">
    <property type="component" value="Chromosome 14"/>
</dbReference>
<dbReference type="InterPro" id="IPR023753">
    <property type="entry name" value="FAD/NAD-binding_dom"/>
</dbReference>
<dbReference type="GO" id="GO:0003955">
    <property type="term" value="F:NAD(P)H dehydrogenase (quinone) activity"/>
    <property type="evidence" value="ECO:0007669"/>
    <property type="project" value="TreeGrafter"/>
</dbReference>
<dbReference type="OrthoDB" id="5376590at2759"/>
<evidence type="ECO:0000313" key="11">
    <source>
        <dbReference type="Proteomes" id="UP000886520"/>
    </source>
</evidence>
<dbReference type="PANTHER" id="PTHR42913:SF4">
    <property type="entry name" value="ALTERNATIVE NAD(P)H-UBIQUINONE OXIDOREDUCTASE C1, CHLOROPLASTIC_MITOCHONDRIAL"/>
    <property type="match status" value="1"/>
</dbReference>
<protein>
    <recommendedName>
        <fullName evidence="8">demethylphylloquinone reductase</fullName>
        <ecNumber evidence="8">1.6.5.12</ecNumber>
    </recommendedName>
</protein>
<comment type="similarity">
    <text evidence="2">Belongs to the NADH dehydrogenase family.</text>
</comment>
<dbReference type="EC" id="1.6.5.12" evidence="8"/>
<name>A0A9D4ZE76_ADICA</name>
<dbReference type="PANTHER" id="PTHR42913">
    <property type="entry name" value="APOPTOSIS-INDUCING FACTOR 1"/>
    <property type="match status" value="1"/>
</dbReference>
<accession>A0A9D4ZE76</accession>
<evidence type="ECO:0000256" key="4">
    <source>
        <dbReference type="ARBA" id="ARBA00022827"/>
    </source>
</evidence>
<sequence>MAISSCLFTGLPCPRNVAVSFQSLKQIKGNIQFSYIPGCHSAIGTVAIRCGHSSVFSSSMKAYLPGQSAGSAKRGFLVFATADANKGQSEDLHEVEDKSLKKYTWADPKKPRICILGGGFGGLYTALRLESLVWPADKKPEVLVVDQSDRFVFKPLLYELLSKEVDVWEVAPSFKDLLNGTNISFQQDKVEKIQPFDESSRSHDGSLASQENGGTVLLESGLTIDYDWLVLALGSESKRDIVPGATEYAIPFSSLEDVLEIERQLRKLERERFGSGKPPIRLVVVGAGYCGVELAATLAERLGDRGKMQMVDVAPDICTSAPVGNREAAYKVLSSRGVELILGVFATEIKKVSAEDNASGEQFPYLLELRSANKPSKRSGRPSMTLPADMIFWTVGGKPALPSEISGSKSHPFPMNGRGQVETDDTLRVRGYLQIFAVGDSSFLRDSSNQPLQATAQVAFQQADYCGWNLWAAINNRPLLPFRFQNLGEMMTLGRNDAAVTVSFVDGITLEGPLGHTARKLAYLYRLPTNEHRLKVGLSWFVKSTVDTVATLQDTFTKLAATT</sequence>
<dbReference type="Pfam" id="PF07992">
    <property type="entry name" value="Pyr_redox_2"/>
    <property type="match status" value="1"/>
</dbReference>
<dbReference type="AlphaFoldDB" id="A0A9D4ZE76"/>
<gene>
    <name evidence="10" type="ORF">GOP47_0015180</name>
</gene>
<dbReference type="GO" id="GO:0019646">
    <property type="term" value="P:aerobic electron transport chain"/>
    <property type="evidence" value="ECO:0007669"/>
    <property type="project" value="TreeGrafter"/>
</dbReference>
<keyword evidence="3" id="KW-0285">Flavoprotein</keyword>
<keyword evidence="6" id="KW-0560">Oxidoreductase</keyword>
<keyword evidence="4" id="KW-0274">FAD</keyword>
<dbReference type="PRINTS" id="PR00368">
    <property type="entry name" value="FADPNR"/>
</dbReference>
<proteinExistence type="inferred from homology"/>
<dbReference type="GO" id="GO:0009507">
    <property type="term" value="C:chloroplast"/>
    <property type="evidence" value="ECO:0007669"/>
    <property type="project" value="TreeGrafter"/>
</dbReference>
<dbReference type="GO" id="GO:0042372">
    <property type="term" value="P:phylloquinone biosynthetic process"/>
    <property type="evidence" value="ECO:0007669"/>
    <property type="project" value="TreeGrafter"/>
</dbReference>
<dbReference type="InterPro" id="IPR036188">
    <property type="entry name" value="FAD/NAD-bd_sf"/>
</dbReference>
<dbReference type="EMBL" id="JABFUD020000014">
    <property type="protein sequence ID" value="KAI5070837.1"/>
    <property type="molecule type" value="Genomic_DNA"/>
</dbReference>
<evidence type="ECO:0000256" key="2">
    <source>
        <dbReference type="ARBA" id="ARBA00005272"/>
    </source>
</evidence>
<organism evidence="10 11">
    <name type="scientific">Adiantum capillus-veneris</name>
    <name type="common">Maidenhair fern</name>
    <dbReference type="NCBI Taxonomy" id="13818"/>
    <lineage>
        <taxon>Eukaryota</taxon>
        <taxon>Viridiplantae</taxon>
        <taxon>Streptophyta</taxon>
        <taxon>Embryophyta</taxon>
        <taxon>Tracheophyta</taxon>
        <taxon>Polypodiopsida</taxon>
        <taxon>Polypodiidae</taxon>
        <taxon>Polypodiales</taxon>
        <taxon>Pteridineae</taxon>
        <taxon>Pteridaceae</taxon>
        <taxon>Vittarioideae</taxon>
        <taxon>Adiantum</taxon>
    </lineage>
</organism>
<dbReference type="FunFam" id="3.50.50.100:FF:000010">
    <property type="entry name" value="Alternative NAD(P)H-ubiquinone oxidoreductase C1, chloroplastic/mitochondrial"/>
    <property type="match status" value="1"/>
</dbReference>
<dbReference type="InterPro" id="IPR051169">
    <property type="entry name" value="NADH-Q_oxidoreductase"/>
</dbReference>
<comment type="catalytic activity">
    <reaction evidence="7">
        <text>demethylphylloquinone + NADPH + H(+) = demethylphylloquinol + NADP(+)</text>
        <dbReference type="Rhea" id="RHEA:47744"/>
        <dbReference type="ChEBI" id="CHEBI:15378"/>
        <dbReference type="ChEBI" id="CHEBI:31087"/>
        <dbReference type="ChEBI" id="CHEBI:57783"/>
        <dbReference type="ChEBI" id="CHEBI:58349"/>
        <dbReference type="ChEBI" id="CHEBI:87844"/>
        <dbReference type="EC" id="1.6.5.12"/>
    </reaction>
</comment>
<evidence type="ECO:0000256" key="1">
    <source>
        <dbReference type="ARBA" id="ARBA00001974"/>
    </source>
</evidence>
<evidence type="ECO:0000256" key="3">
    <source>
        <dbReference type="ARBA" id="ARBA00022630"/>
    </source>
</evidence>
<comment type="cofactor">
    <cofactor evidence="1">
        <name>FAD</name>
        <dbReference type="ChEBI" id="CHEBI:57692"/>
    </cofactor>
</comment>
<evidence type="ECO:0000256" key="5">
    <source>
        <dbReference type="ARBA" id="ARBA00022857"/>
    </source>
</evidence>
<keyword evidence="5" id="KW-0521">NADP</keyword>
<keyword evidence="11" id="KW-1185">Reference proteome</keyword>
<feature type="domain" description="FAD/NAD(P)-binding" evidence="9">
    <location>
        <begin position="112"/>
        <end position="463"/>
    </location>
</feature>
<evidence type="ECO:0000256" key="6">
    <source>
        <dbReference type="ARBA" id="ARBA00023002"/>
    </source>
</evidence>
<dbReference type="SUPFAM" id="SSF51905">
    <property type="entry name" value="FAD/NAD(P)-binding domain"/>
    <property type="match status" value="2"/>
</dbReference>
<evidence type="ECO:0000256" key="8">
    <source>
        <dbReference type="ARBA" id="ARBA00066844"/>
    </source>
</evidence>
<comment type="caution">
    <text evidence="10">The sequence shown here is derived from an EMBL/GenBank/DDBJ whole genome shotgun (WGS) entry which is preliminary data.</text>
</comment>
<evidence type="ECO:0000313" key="10">
    <source>
        <dbReference type="EMBL" id="KAI5070837.1"/>
    </source>
</evidence>
<reference evidence="10" key="1">
    <citation type="submission" date="2021-01" db="EMBL/GenBank/DDBJ databases">
        <title>Adiantum capillus-veneris genome.</title>
        <authorList>
            <person name="Fang Y."/>
            <person name="Liao Q."/>
        </authorList>
    </citation>
    <scope>NUCLEOTIDE SEQUENCE</scope>
    <source>
        <strain evidence="10">H3</strain>
        <tissue evidence="10">Leaf</tissue>
    </source>
</reference>
<evidence type="ECO:0000256" key="7">
    <source>
        <dbReference type="ARBA" id="ARBA00052971"/>
    </source>
</evidence>
<evidence type="ECO:0000259" key="9">
    <source>
        <dbReference type="Pfam" id="PF07992"/>
    </source>
</evidence>
<dbReference type="PRINTS" id="PR00411">
    <property type="entry name" value="PNDRDTASEI"/>
</dbReference>
<dbReference type="Gene3D" id="3.50.50.100">
    <property type="match status" value="1"/>
</dbReference>